<dbReference type="EMBL" id="JAHLQL010000001">
    <property type="protein sequence ID" value="MBU5590511.1"/>
    <property type="molecule type" value="Genomic_DNA"/>
</dbReference>
<comment type="caution">
    <text evidence="2">The sequence shown here is derived from an EMBL/GenBank/DDBJ whole genome shotgun (WGS) entry which is preliminary data.</text>
</comment>
<reference evidence="2 3" key="1">
    <citation type="submission" date="2021-06" db="EMBL/GenBank/DDBJ databases">
        <authorList>
            <person name="Sun Q."/>
            <person name="Li D."/>
        </authorList>
    </citation>
    <scope>NUCLEOTIDE SEQUENCE [LARGE SCALE GENOMIC DNA]</scope>
    <source>
        <strain evidence="2 3">MSJ-4</strain>
    </source>
</reference>
<proteinExistence type="predicted"/>
<dbReference type="Proteomes" id="UP000736583">
    <property type="component" value="Unassembled WGS sequence"/>
</dbReference>
<protein>
    <submittedName>
        <fullName evidence="2">Ribonuclease H-like domain-containing protein</fullName>
    </submittedName>
</protein>
<dbReference type="RefSeq" id="WP_216455691.1">
    <property type="nucleotide sequence ID" value="NZ_JAHLQL010000001.1"/>
</dbReference>
<keyword evidence="3" id="KW-1185">Reference proteome</keyword>
<dbReference type="InterPro" id="IPR038720">
    <property type="entry name" value="YprB_RNase_H-like_dom"/>
</dbReference>
<dbReference type="Pfam" id="PF13482">
    <property type="entry name" value="RNase_H_2"/>
    <property type="match status" value="1"/>
</dbReference>
<evidence type="ECO:0000313" key="3">
    <source>
        <dbReference type="Proteomes" id="UP000736583"/>
    </source>
</evidence>
<evidence type="ECO:0000313" key="2">
    <source>
        <dbReference type="EMBL" id="MBU5590511.1"/>
    </source>
</evidence>
<evidence type="ECO:0000259" key="1">
    <source>
        <dbReference type="Pfam" id="PF13482"/>
    </source>
</evidence>
<sequence length="222" mass="26495">MIIRENTFYVDDINLDNVLDIEDKKDCYESALFFDLEHYVYKKPICIGVFGCCYYDKLDSSINVTQYMIENKNEAVDVLFMAESYFQFMMKNKNKHYIVTFSGNNDFTVIKYLFNKYNIDFNFDEHFVHVDLQREYEKQFKNNIGLKNLEKLIGIEREGEVVNGANLAKTFSKVVKDKDYIKRMPEDKIERILLYNEQDVINLFHIYTNWGNLSKQNEDSEI</sequence>
<organism evidence="2 3">
    <name type="scientific">Clostridium simiarum</name>
    <dbReference type="NCBI Taxonomy" id="2841506"/>
    <lineage>
        <taxon>Bacteria</taxon>
        <taxon>Bacillati</taxon>
        <taxon>Bacillota</taxon>
        <taxon>Clostridia</taxon>
        <taxon>Eubacteriales</taxon>
        <taxon>Clostridiaceae</taxon>
        <taxon>Clostridium</taxon>
    </lineage>
</organism>
<name>A0ABS6EWC1_9CLOT</name>
<accession>A0ABS6EWC1</accession>
<feature type="domain" description="YprB ribonuclease H-like" evidence="1">
    <location>
        <begin position="32"/>
        <end position="210"/>
    </location>
</feature>
<gene>
    <name evidence="2" type="ORF">KQI89_01925</name>
</gene>